<organism evidence="1 2">
    <name type="scientific">Solanum commersonii</name>
    <name type="common">Commerson's wild potato</name>
    <name type="synonym">Commerson's nightshade</name>
    <dbReference type="NCBI Taxonomy" id="4109"/>
    <lineage>
        <taxon>Eukaryota</taxon>
        <taxon>Viridiplantae</taxon>
        <taxon>Streptophyta</taxon>
        <taxon>Embryophyta</taxon>
        <taxon>Tracheophyta</taxon>
        <taxon>Spermatophyta</taxon>
        <taxon>Magnoliopsida</taxon>
        <taxon>eudicotyledons</taxon>
        <taxon>Gunneridae</taxon>
        <taxon>Pentapetalae</taxon>
        <taxon>asterids</taxon>
        <taxon>lamiids</taxon>
        <taxon>Solanales</taxon>
        <taxon>Solanaceae</taxon>
        <taxon>Solanoideae</taxon>
        <taxon>Solaneae</taxon>
        <taxon>Solanum</taxon>
    </lineage>
</organism>
<name>A0A9J5XBL9_SOLCO</name>
<dbReference type="OrthoDB" id="1748430at2759"/>
<sequence>MGICVGPYSGWGDLRYCSIDESPTHPGGWKTNYYLSGPWLIGGDFNVILGEDEKTRVFPYTFKNLFVGIEHLARTGSDHAPFLLTCGGLSQSFKKAFRFLKFWTDRVDFKDMVKAN</sequence>
<dbReference type="Proteomes" id="UP000824120">
    <property type="component" value="Chromosome 9"/>
</dbReference>
<accession>A0A9J5XBL9</accession>
<keyword evidence="2" id="KW-1185">Reference proteome</keyword>
<proteinExistence type="predicted"/>
<dbReference type="PANTHER" id="PTHR33710">
    <property type="entry name" value="BNAC02G09200D PROTEIN"/>
    <property type="match status" value="1"/>
</dbReference>
<evidence type="ECO:0000313" key="2">
    <source>
        <dbReference type="Proteomes" id="UP000824120"/>
    </source>
</evidence>
<dbReference type="AlphaFoldDB" id="A0A9J5XBL9"/>
<reference evidence="1 2" key="1">
    <citation type="submission" date="2020-09" db="EMBL/GenBank/DDBJ databases">
        <title>De no assembly of potato wild relative species, Solanum commersonii.</title>
        <authorList>
            <person name="Cho K."/>
        </authorList>
    </citation>
    <scope>NUCLEOTIDE SEQUENCE [LARGE SCALE GENOMIC DNA]</scope>
    <source>
        <strain evidence="1">LZ3.2</strain>
        <tissue evidence="1">Leaf</tissue>
    </source>
</reference>
<dbReference type="EMBL" id="JACXVP010000009">
    <property type="protein sequence ID" value="KAG5585005.1"/>
    <property type="molecule type" value="Genomic_DNA"/>
</dbReference>
<evidence type="ECO:0000313" key="1">
    <source>
        <dbReference type="EMBL" id="KAG5585005.1"/>
    </source>
</evidence>
<protein>
    <submittedName>
        <fullName evidence="1">Uncharacterized protein</fullName>
    </submittedName>
</protein>
<comment type="caution">
    <text evidence="1">The sequence shown here is derived from an EMBL/GenBank/DDBJ whole genome shotgun (WGS) entry which is preliminary data.</text>
</comment>
<gene>
    <name evidence="1" type="ORF">H5410_045439</name>
</gene>
<dbReference type="PANTHER" id="PTHR33710:SF23">
    <property type="entry name" value="NON-LTR RETROELEMENT REVERSE TRANSCRIPTASE"/>
    <property type="match status" value="1"/>
</dbReference>